<dbReference type="PANTHER" id="PTHR11142">
    <property type="entry name" value="PSEUDOURIDYLATE SYNTHASE"/>
    <property type="match status" value="1"/>
</dbReference>
<organism evidence="9 10">
    <name type="scientific">Aureibacter tunicatorum</name>
    <dbReference type="NCBI Taxonomy" id="866807"/>
    <lineage>
        <taxon>Bacteria</taxon>
        <taxon>Pseudomonadati</taxon>
        <taxon>Bacteroidota</taxon>
        <taxon>Cytophagia</taxon>
        <taxon>Cytophagales</taxon>
        <taxon>Persicobacteraceae</taxon>
        <taxon>Aureibacter</taxon>
    </lineage>
</organism>
<proteinExistence type="inferred from homology"/>
<feature type="domain" description="Pseudouridine synthase I TruA alpha/beta" evidence="8">
    <location>
        <begin position="140"/>
        <end position="243"/>
    </location>
</feature>
<dbReference type="InterPro" id="IPR001406">
    <property type="entry name" value="PsdUridine_synth_TruA"/>
</dbReference>
<evidence type="ECO:0000256" key="3">
    <source>
        <dbReference type="ARBA" id="ARBA00023235"/>
    </source>
</evidence>
<dbReference type="RefSeq" id="WP_309937877.1">
    <property type="nucleotide sequence ID" value="NZ_AP025305.1"/>
</dbReference>
<dbReference type="HAMAP" id="MF_00171">
    <property type="entry name" value="TruA"/>
    <property type="match status" value="1"/>
</dbReference>
<comment type="caution">
    <text evidence="9">The sequence shown here is derived from an EMBL/GenBank/DDBJ whole genome shotgun (WGS) entry which is preliminary data.</text>
</comment>
<accession>A0AAE4BPV3</accession>
<evidence type="ECO:0000256" key="5">
    <source>
        <dbReference type="PIRSR" id="PIRSR001430-1"/>
    </source>
</evidence>
<evidence type="ECO:0000256" key="4">
    <source>
        <dbReference type="HAMAP-Rule" id="MF_00171"/>
    </source>
</evidence>
<protein>
    <recommendedName>
        <fullName evidence="4">tRNA pseudouridine synthase A</fullName>
        <ecNumber evidence="4">5.4.99.12</ecNumber>
    </recommendedName>
    <alternativeName>
        <fullName evidence="4">tRNA pseudouridine(38-40) synthase</fullName>
    </alternativeName>
    <alternativeName>
        <fullName evidence="4">tRNA pseudouridylate synthase I</fullName>
    </alternativeName>
    <alternativeName>
        <fullName evidence="4">tRNA-uridine isomerase I</fullName>
    </alternativeName>
</protein>
<sequence>MRYFLEIAYKGTAYHGWQIQNNASSVQGEIQEALSKILREKIEITGSGRTDTGVHALQQFAHFDYNSSLDLNLTTYKLNSILPKNIAIIRTSQVKDEAHARFDADKRSYIYKLHTFKDPFTENSSHYHRESLNLEQMNIACEHLLGRKDFKCFSKVKTEVNNFFCEITNAQWIQTSSNNFEFHISANRFLRNMVRAIVGTLLEIGTGKQKPEHILHVIEAKSRQKAGKSVPACGLYLSKVEYDNSIYM</sequence>
<keyword evidence="3 4" id="KW-0413">Isomerase</keyword>
<comment type="similarity">
    <text evidence="1 4 7">Belongs to the tRNA pseudouridine synthase TruA family.</text>
</comment>
<feature type="binding site" evidence="4 6">
    <location>
        <position position="109"/>
    </location>
    <ligand>
        <name>substrate</name>
    </ligand>
</feature>
<dbReference type="Proteomes" id="UP001185092">
    <property type="component" value="Unassembled WGS sequence"/>
</dbReference>
<dbReference type="InterPro" id="IPR020103">
    <property type="entry name" value="PsdUridine_synth_cat_dom_sf"/>
</dbReference>
<dbReference type="Gene3D" id="3.30.70.580">
    <property type="entry name" value="Pseudouridine synthase I, catalytic domain, N-terminal subdomain"/>
    <property type="match status" value="1"/>
</dbReference>
<evidence type="ECO:0000259" key="8">
    <source>
        <dbReference type="Pfam" id="PF01416"/>
    </source>
</evidence>
<keyword evidence="10" id="KW-1185">Reference proteome</keyword>
<keyword evidence="2 4" id="KW-0819">tRNA processing</keyword>
<evidence type="ECO:0000256" key="6">
    <source>
        <dbReference type="PIRSR" id="PIRSR001430-2"/>
    </source>
</evidence>
<evidence type="ECO:0000313" key="10">
    <source>
        <dbReference type="Proteomes" id="UP001185092"/>
    </source>
</evidence>
<dbReference type="InterPro" id="IPR020097">
    <property type="entry name" value="PsdUridine_synth_TruA_a/b_dom"/>
</dbReference>
<evidence type="ECO:0000256" key="2">
    <source>
        <dbReference type="ARBA" id="ARBA00022694"/>
    </source>
</evidence>
<comment type="function">
    <text evidence="4">Formation of pseudouridine at positions 38, 39 and 40 in the anticodon stem and loop of transfer RNAs.</text>
</comment>
<comment type="caution">
    <text evidence="4">Lacks conserved residue(s) required for the propagation of feature annotation.</text>
</comment>
<evidence type="ECO:0000256" key="7">
    <source>
        <dbReference type="RuleBase" id="RU003792"/>
    </source>
</evidence>
<dbReference type="InterPro" id="IPR020094">
    <property type="entry name" value="TruA/RsuA/RluB/E/F_N"/>
</dbReference>
<dbReference type="GO" id="GO:0160147">
    <property type="term" value="F:tRNA pseudouridine(38-40) synthase activity"/>
    <property type="evidence" value="ECO:0007669"/>
    <property type="project" value="UniProtKB-EC"/>
</dbReference>
<dbReference type="GO" id="GO:0031119">
    <property type="term" value="P:tRNA pseudouridine synthesis"/>
    <property type="evidence" value="ECO:0007669"/>
    <property type="project" value="UniProtKB-UniRule"/>
</dbReference>
<gene>
    <name evidence="4" type="primary">truA</name>
    <name evidence="9" type="ORF">HNQ88_001365</name>
</gene>
<feature type="active site" description="Nucleophile" evidence="4 5">
    <location>
        <position position="51"/>
    </location>
</feature>
<dbReference type="EC" id="5.4.99.12" evidence="4"/>
<dbReference type="NCBIfam" id="TIGR00071">
    <property type="entry name" value="hisT_truA"/>
    <property type="match status" value="1"/>
</dbReference>
<dbReference type="Pfam" id="PF01416">
    <property type="entry name" value="PseudoU_synth_1"/>
    <property type="match status" value="2"/>
</dbReference>
<reference evidence="9" key="1">
    <citation type="submission" date="2023-07" db="EMBL/GenBank/DDBJ databases">
        <title>Genomic Encyclopedia of Type Strains, Phase IV (KMG-IV): sequencing the most valuable type-strain genomes for metagenomic binning, comparative biology and taxonomic classification.</title>
        <authorList>
            <person name="Goeker M."/>
        </authorList>
    </citation>
    <scope>NUCLEOTIDE SEQUENCE</scope>
    <source>
        <strain evidence="9">DSM 26174</strain>
    </source>
</reference>
<dbReference type="CDD" id="cd02570">
    <property type="entry name" value="PseudoU_synth_EcTruA"/>
    <property type="match status" value="1"/>
</dbReference>
<evidence type="ECO:0000256" key="1">
    <source>
        <dbReference type="ARBA" id="ARBA00009375"/>
    </source>
</evidence>
<comment type="catalytic activity">
    <reaction evidence="4 7">
        <text>uridine(38/39/40) in tRNA = pseudouridine(38/39/40) in tRNA</text>
        <dbReference type="Rhea" id="RHEA:22376"/>
        <dbReference type="Rhea" id="RHEA-COMP:10085"/>
        <dbReference type="Rhea" id="RHEA-COMP:10087"/>
        <dbReference type="ChEBI" id="CHEBI:65314"/>
        <dbReference type="ChEBI" id="CHEBI:65315"/>
        <dbReference type="EC" id="5.4.99.12"/>
    </reaction>
</comment>
<dbReference type="FunFam" id="3.30.70.580:FF:000001">
    <property type="entry name" value="tRNA pseudouridine synthase A"/>
    <property type="match status" value="1"/>
</dbReference>
<evidence type="ECO:0000313" key="9">
    <source>
        <dbReference type="EMBL" id="MDR6238389.1"/>
    </source>
</evidence>
<comment type="subunit">
    <text evidence="4">Homodimer.</text>
</comment>
<dbReference type="Gene3D" id="3.30.70.660">
    <property type="entry name" value="Pseudouridine synthase I, catalytic domain, C-terminal subdomain"/>
    <property type="match status" value="1"/>
</dbReference>
<feature type="domain" description="Pseudouridine synthase I TruA alpha/beta" evidence="8">
    <location>
        <begin position="8"/>
        <end position="103"/>
    </location>
</feature>
<dbReference type="SUPFAM" id="SSF55120">
    <property type="entry name" value="Pseudouridine synthase"/>
    <property type="match status" value="1"/>
</dbReference>
<dbReference type="EMBL" id="JAVDQD010000001">
    <property type="protein sequence ID" value="MDR6238389.1"/>
    <property type="molecule type" value="Genomic_DNA"/>
</dbReference>
<dbReference type="AlphaFoldDB" id="A0AAE4BPV3"/>
<name>A0AAE4BPV3_9BACT</name>
<dbReference type="InterPro" id="IPR020095">
    <property type="entry name" value="PsdUridine_synth_TruA_C"/>
</dbReference>
<dbReference type="GO" id="GO:0003723">
    <property type="term" value="F:RNA binding"/>
    <property type="evidence" value="ECO:0007669"/>
    <property type="project" value="InterPro"/>
</dbReference>
<dbReference type="PANTHER" id="PTHR11142:SF0">
    <property type="entry name" value="TRNA PSEUDOURIDINE SYNTHASE-LIKE 1"/>
    <property type="match status" value="1"/>
</dbReference>
<dbReference type="PIRSF" id="PIRSF001430">
    <property type="entry name" value="tRNA_psdUrid_synth"/>
    <property type="match status" value="1"/>
</dbReference>